<feature type="region of interest" description="Disordered" evidence="1">
    <location>
        <begin position="1"/>
        <end position="21"/>
    </location>
</feature>
<feature type="compositionally biased region" description="Polar residues" evidence="1">
    <location>
        <begin position="114"/>
        <end position="132"/>
    </location>
</feature>
<dbReference type="Proteomes" id="UP000626109">
    <property type="component" value="Unassembled WGS sequence"/>
</dbReference>
<feature type="compositionally biased region" description="Polar residues" evidence="1">
    <location>
        <begin position="145"/>
        <end position="160"/>
    </location>
</feature>
<feature type="region of interest" description="Disordered" evidence="1">
    <location>
        <begin position="60"/>
        <end position="224"/>
    </location>
</feature>
<evidence type="ECO:0000313" key="2">
    <source>
        <dbReference type="EMBL" id="CAE8655569.1"/>
    </source>
</evidence>
<name>A0A813ILH3_POLGL</name>
<sequence length="224" mass="23378">SGDEGPVAPPSPQDSCLKRRRRRVTLSAMSAEISALEEAAQEGVPGISQKDLDSLAVAEEGGALRSSSPIGSGLRKAKRSRLSVGDGPAGAAAKAAELFGTESMAPFTPPARTSGLSQQESIAPRTPTKNGGLSQQELDDLSSSCQAQTAPASRSPQSPAVRSRRCSRLTVQADENSCNQLDENTSPSKPNKNCCAKMAPGSPMSPCRSSQRPRQLPLSPVRLN</sequence>
<comment type="caution">
    <text evidence="2">The sequence shown here is derived from an EMBL/GenBank/DDBJ whole genome shotgun (WGS) entry which is preliminary data.</text>
</comment>
<gene>
    <name evidence="2" type="ORF">PGLA2088_LOCUS11670</name>
</gene>
<proteinExistence type="predicted"/>
<accession>A0A813ILH3</accession>
<evidence type="ECO:0000313" key="3">
    <source>
        <dbReference type="Proteomes" id="UP000626109"/>
    </source>
</evidence>
<feature type="compositionally biased region" description="Low complexity" evidence="1">
    <location>
        <begin position="133"/>
        <end position="144"/>
    </location>
</feature>
<evidence type="ECO:0000256" key="1">
    <source>
        <dbReference type="SAM" id="MobiDB-lite"/>
    </source>
</evidence>
<dbReference type="EMBL" id="CAJNNW010013592">
    <property type="protein sequence ID" value="CAE8655569.1"/>
    <property type="molecule type" value="Genomic_DNA"/>
</dbReference>
<protein>
    <submittedName>
        <fullName evidence="2">Uncharacterized protein</fullName>
    </submittedName>
</protein>
<dbReference type="AlphaFoldDB" id="A0A813ILH3"/>
<reference evidence="2" key="1">
    <citation type="submission" date="2021-02" db="EMBL/GenBank/DDBJ databases">
        <authorList>
            <person name="Dougan E. K."/>
            <person name="Rhodes N."/>
            <person name="Thang M."/>
            <person name="Chan C."/>
        </authorList>
    </citation>
    <scope>NUCLEOTIDE SEQUENCE</scope>
</reference>
<feature type="non-terminal residue" evidence="2">
    <location>
        <position position="1"/>
    </location>
</feature>
<organism evidence="2 3">
    <name type="scientific">Polarella glacialis</name>
    <name type="common">Dinoflagellate</name>
    <dbReference type="NCBI Taxonomy" id="89957"/>
    <lineage>
        <taxon>Eukaryota</taxon>
        <taxon>Sar</taxon>
        <taxon>Alveolata</taxon>
        <taxon>Dinophyceae</taxon>
        <taxon>Suessiales</taxon>
        <taxon>Suessiaceae</taxon>
        <taxon>Polarella</taxon>
    </lineage>
</organism>
<feature type="compositionally biased region" description="Polar residues" evidence="1">
    <location>
        <begin position="169"/>
        <end position="191"/>
    </location>
</feature>